<evidence type="ECO:0000313" key="3">
    <source>
        <dbReference type="Proteomes" id="UP001630127"/>
    </source>
</evidence>
<dbReference type="Pfam" id="PF13963">
    <property type="entry name" value="Transpos_assoc"/>
    <property type="match status" value="1"/>
</dbReference>
<protein>
    <recommendedName>
        <fullName evidence="1">Transposase-associated domain-containing protein</fullName>
    </recommendedName>
</protein>
<dbReference type="EMBL" id="JBJUIK010000007">
    <property type="protein sequence ID" value="KAL3523091.1"/>
    <property type="molecule type" value="Genomic_DNA"/>
</dbReference>
<proteinExistence type="predicted"/>
<accession>A0ABD2ZWG5</accession>
<dbReference type="InterPro" id="IPR029480">
    <property type="entry name" value="Transpos_assoc"/>
</dbReference>
<gene>
    <name evidence="2" type="ORF">ACH5RR_015925</name>
</gene>
<dbReference type="AlphaFoldDB" id="A0ABD2ZWG5"/>
<evidence type="ECO:0000313" key="2">
    <source>
        <dbReference type="EMBL" id="KAL3523091.1"/>
    </source>
</evidence>
<keyword evidence="3" id="KW-1185">Reference proteome</keyword>
<sequence length="212" mass="24921">MDKSWIDVEDIHSQEYITGFKKFLEFATKNWTDKSKIYCPCIRCRHRYLRSVRDVNDHCLFEGFHKPYKNWVYHGEAYASLQENQNDQFVIHSDSGDDMVGMLEVAMGMHIDSNQTSGDPRDQLPKPNEETIRFLKLLENVKKQLYQGCEEFTKLSFIAHLMQLKVESNWTNKPFTSLLWLFKRALPKPSNLPESYDKANKITEDLGFTLDL</sequence>
<name>A0ABD2ZWG5_9GENT</name>
<comment type="caution">
    <text evidence="2">The sequence shown here is derived from an EMBL/GenBank/DDBJ whole genome shotgun (WGS) entry which is preliminary data.</text>
</comment>
<organism evidence="2 3">
    <name type="scientific">Cinchona calisaya</name>
    <dbReference type="NCBI Taxonomy" id="153742"/>
    <lineage>
        <taxon>Eukaryota</taxon>
        <taxon>Viridiplantae</taxon>
        <taxon>Streptophyta</taxon>
        <taxon>Embryophyta</taxon>
        <taxon>Tracheophyta</taxon>
        <taxon>Spermatophyta</taxon>
        <taxon>Magnoliopsida</taxon>
        <taxon>eudicotyledons</taxon>
        <taxon>Gunneridae</taxon>
        <taxon>Pentapetalae</taxon>
        <taxon>asterids</taxon>
        <taxon>lamiids</taxon>
        <taxon>Gentianales</taxon>
        <taxon>Rubiaceae</taxon>
        <taxon>Cinchonoideae</taxon>
        <taxon>Cinchoneae</taxon>
        <taxon>Cinchona</taxon>
    </lineage>
</organism>
<evidence type="ECO:0000259" key="1">
    <source>
        <dbReference type="Pfam" id="PF13963"/>
    </source>
</evidence>
<reference evidence="2 3" key="1">
    <citation type="submission" date="2024-11" db="EMBL/GenBank/DDBJ databases">
        <title>A near-complete genome assembly of Cinchona calisaya.</title>
        <authorList>
            <person name="Lian D.C."/>
            <person name="Zhao X.W."/>
            <person name="Wei L."/>
        </authorList>
    </citation>
    <scope>NUCLEOTIDE SEQUENCE [LARGE SCALE GENOMIC DNA]</scope>
    <source>
        <tissue evidence="2">Nenye</tissue>
    </source>
</reference>
<dbReference type="Proteomes" id="UP001630127">
    <property type="component" value="Unassembled WGS sequence"/>
</dbReference>
<feature type="domain" description="Transposase-associated" evidence="1">
    <location>
        <begin position="3"/>
        <end position="76"/>
    </location>
</feature>